<dbReference type="InterPro" id="IPR004273">
    <property type="entry name" value="Dynein_heavy_D6_P-loop"/>
</dbReference>
<dbReference type="InterPro" id="IPR035706">
    <property type="entry name" value="AAA_9"/>
</dbReference>
<dbReference type="GO" id="GO:0004484">
    <property type="term" value="F:mRNA guanylyltransferase activity"/>
    <property type="evidence" value="ECO:0007669"/>
    <property type="project" value="UniProtKB-EC"/>
</dbReference>
<evidence type="ECO:0000256" key="9">
    <source>
        <dbReference type="SAM" id="Coils"/>
    </source>
</evidence>
<feature type="domain" description="Dynein heavy chain hydrolytic ATP-binding dynein motor region" evidence="15">
    <location>
        <begin position="1904"/>
        <end position="2231"/>
    </location>
</feature>
<evidence type="ECO:0000259" key="20">
    <source>
        <dbReference type="Pfam" id="PF18198"/>
    </source>
</evidence>
<dbReference type="Proteomes" id="UP001211065">
    <property type="component" value="Unassembled WGS sequence"/>
</dbReference>
<comment type="subcellular location">
    <subcellularLocation>
        <location evidence="1">Cytoplasm</location>
        <location evidence="1">Cytoskeleton</location>
        <location evidence="1">Cilium axoneme</location>
    </subcellularLocation>
</comment>
<evidence type="ECO:0000256" key="4">
    <source>
        <dbReference type="ARBA" id="ARBA00012475"/>
    </source>
</evidence>
<feature type="compositionally biased region" description="Low complexity" evidence="10">
    <location>
        <begin position="5652"/>
        <end position="5667"/>
    </location>
</feature>
<dbReference type="Gene3D" id="1.20.140.100">
    <property type="entry name" value="Dynein heavy chain, N-terminal domain 2"/>
    <property type="match status" value="1"/>
</dbReference>
<dbReference type="Pfam" id="PF08393">
    <property type="entry name" value="DHC_N2"/>
    <property type="match status" value="1"/>
</dbReference>
<comment type="caution">
    <text evidence="22">The sequence shown here is derived from an EMBL/GenBank/DDBJ whole genome shotgun (WGS) entry which is preliminary data.</text>
</comment>
<keyword evidence="7" id="KW-0969">Cilium</keyword>
<dbReference type="InterPro" id="IPR027417">
    <property type="entry name" value="P-loop_NTPase"/>
</dbReference>
<keyword evidence="8" id="KW-0966">Cell projection</keyword>
<feature type="coiled-coil region" evidence="9">
    <location>
        <begin position="3236"/>
        <end position="3263"/>
    </location>
</feature>
<dbReference type="Gene3D" id="1.10.287.2620">
    <property type="match status" value="1"/>
</dbReference>
<evidence type="ECO:0000259" key="18">
    <source>
        <dbReference type="Pfam" id="PF17852"/>
    </source>
</evidence>
<dbReference type="GO" id="GO:0051959">
    <property type="term" value="F:dynein light intermediate chain binding"/>
    <property type="evidence" value="ECO:0007669"/>
    <property type="project" value="InterPro"/>
</dbReference>
<feature type="compositionally biased region" description="Low complexity" evidence="10">
    <location>
        <begin position="5961"/>
        <end position="5982"/>
    </location>
</feature>
<dbReference type="InterPro" id="IPR043160">
    <property type="entry name" value="Dynein_C_barrel"/>
</dbReference>
<dbReference type="Pfam" id="PF17852">
    <property type="entry name" value="Dynein_AAA_lid"/>
    <property type="match status" value="1"/>
</dbReference>
<feature type="domain" description="mRNA capping enzyme adenylation" evidence="11">
    <location>
        <begin position="4773"/>
        <end position="4962"/>
    </location>
</feature>
<feature type="compositionally biased region" description="Polar residues" evidence="10">
    <location>
        <begin position="5209"/>
        <end position="5222"/>
    </location>
</feature>
<dbReference type="Gene3D" id="3.40.50.300">
    <property type="entry name" value="P-loop containing nucleotide triphosphate hydrolases"/>
    <property type="match status" value="5"/>
</dbReference>
<evidence type="ECO:0000259" key="12">
    <source>
        <dbReference type="Pfam" id="PF03028"/>
    </source>
</evidence>
<dbReference type="InterPro" id="IPR042219">
    <property type="entry name" value="AAA_lid_11_sf"/>
</dbReference>
<dbReference type="InterPro" id="IPR035699">
    <property type="entry name" value="AAA_6"/>
</dbReference>
<dbReference type="GO" id="GO:0007018">
    <property type="term" value="P:microtubule-based movement"/>
    <property type="evidence" value="ECO:0007669"/>
    <property type="project" value="InterPro"/>
</dbReference>
<comment type="subunit">
    <text evidence="3">Consists of at least two heavy chains and a number of intermediate and light chains.</text>
</comment>
<dbReference type="Pfam" id="PF03919">
    <property type="entry name" value="mRNA_cap_C"/>
    <property type="match status" value="1"/>
</dbReference>
<dbReference type="Pfam" id="PF18199">
    <property type="entry name" value="Dynein_C"/>
    <property type="match status" value="1"/>
</dbReference>
<feature type="domain" description="Dynein heavy chain AAA lid" evidence="20">
    <location>
        <begin position="4206"/>
        <end position="4347"/>
    </location>
</feature>
<dbReference type="CDD" id="cd07895">
    <property type="entry name" value="Adenylation_mRNA_capping"/>
    <property type="match status" value="1"/>
</dbReference>
<feature type="domain" description="Dynein heavy chain region D6 P-loop" evidence="12">
    <location>
        <begin position="4056"/>
        <end position="4171"/>
    </location>
</feature>
<dbReference type="Gene3D" id="3.20.180.20">
    <property type="entry name" value="Dynein heavy chain, N-terminal domain 2"/>
    <property type="match status" value="1"/>
</dbReference>
<dbReference type="Gene3D" id="1.10.8.710">
    <property type="match status" value="1"/>
</dbReference>
<comment type="similarity">
    <text evidence="2">Belongs to the dynein heavy chain family.</text>
</comment>
<accession>A0AAD5XX28</accession>
<dbReference type="GO" id="GO:0005524">
    <property type="term" value="F:ATP binding"/>
    <property type="evidence" value="ECO:0007669"/>
    <property type="project" value="InterPro"/>
</dbReference>
<dbReference type="Pfam" id="PF01331">
    <property type="entry name" value="mRNA_cap_enzyme"/>
    <property type="match status" value="1"/>
</dbReference>
<protein>
    <recommendedName>
        <fullName evidence="4">mRNA guanylyltransferase</fullName>
        <ecNumber evidence="4">2.7.7.50</ecNumber>
    </recommendedName>
</protein>
<evidence type="ECO:0000259" key="15">
    <source>
        <dbReference type="Pfam" id="PF12774"/>
    </source>
</evidence>
<dbReference type="EMBL" id="JADGJW010000153">
    <property type="protein sequence ID" value="KAJ3222905.1"/>
    <property type="molecule type" value="Genomic_DNA"/>
</dbReference>
<dbReference type="Gene3D" id="2.40.50.140">
    <property type="entry name" value="Nucleic acid-binding proteins"/>
    <property type="match status" value="1"/>
</dbReference>
<dbReference type="Gene3D" id="1.20.920.30">
    <property type="match status" value="1"/>
</dbReference>
<dbReference type="Pfam" id="PF12781">
    <property type="entry name" value="AAA_9"/>
    <property type="match status" value="1"/>
</dbReference>
<evidence type="ECO:0000256" key="10">
    <source>
        <dbReference type="SAM" id="MobiDB-lite"/>
    </source>
</evidence>
<evidence type="ECO:0000259" key="13">
    <source>
        <dbReference type="Pfam" id="PF03919"/>
    </source>
</evidence>
<dbReference type="GO" id="GO:0045505">
    <property type="term" value="F:dynein intermediate chain binding"/>
    <property type="evidence" value="ECO:0007669"/>
    <property type="project" value="InterPro"/>
</dbReference>
<dbReference type="GO" id="GO:0006370">
    <property type="term" value="P:7-methylguanosine mRNA capping"/>
    <property type="evidence" value="ECO:0007669"/>
    <property type="project" value="UniProtKB-KW"/>
</dbReference>
<dbReference type="Gene3D" id="1.20.1270.280">
    <property type="match status" value="1"/>
</dbReference>
<dbReference type="InterPro" id="IPR013602">
    <property type="entry name" value="Dynein_heavy_linker"/>
</dbReference>
<keyword evidence="6" id="KW-0506">mRNA capping</keyword>
<dbReference type="Pfam" id="PF18198">
    <property type="entry name" value="AAA_lid_11"/>
    <property type="match status" value="1"/>
</dbReference>
<dbReference type="Pfam" id="PF17857">
    <property type="entry name" value="AAA_lid_1"/>
    <property type="match status" value="1"/>
</dbReference>
<dbReference type="InterPro" id="IPR041589">
    <property type="entry name" value="DNAH3_AAA_lid_1"/>
</dbReference>
<dbReference type="Gene3D" id="1.20.920.20">
    <property type="match status" value="1"/>
</dbReference>
<keyword evidence="23" id="KW-1185">Reference proteome</keyword>
<feature type="domain" description="Dynein heavy chain ATP-binding dynein motor region" evidence="17">
    <location>
        <begin position="3546"/>
        <end position="3727"/>
    </location>
</feature>
<dbReference type="GO" id="GO:0008569">
    <property type="term" value="F:minus-end-directed microtubule motor activity"/>
    <property type="evidence" value="ECO:0007669"/>
    <property type="project" value="InterPro"/>
</dbReference>
<sequence length="6138" mass="705896">MKNAGLNDQDVEKVKIWSDDYPAKFPICGRWIIPPSRFVIQNDDHDQMYNNDGRGMGDLGSILAVAKDVNKHRQVEVTLFTRGGDWNIRNILSGYSFTAQDAFGYPDGKSDCALYKGENAHLCKSVPFQQAYKADSCGYSVIENGQWTPNRYTRVHRDMSIVNAMRSWMGLPKVTPTDIGLPSHFILIEILNRMELNKSLNASSNELKNKRSSLTNNYLLRRRSKIETTSQNVLLKYDLKKEDISKFDEQQLSPEFFNVEKEINEFYREFVSIIDNTTSVRPPTPLMEEPSALNTKKREHTENLERISKIETGGAKKMKLRPKSAPLITFKKDSSSLNSSDFFEEDIKLPYVLPSESIRRVTSARRRLPMDEEIKNNQKLEFSIIDQDLLKRLKKPYNSNNTDVPVYKASQINKSDKIYAAHTLPDNNFDSEEETESIYSVSDSEDGSILNLKQKPNPKVDWRVYSRPQSAVHDSLIKLTEATTFKPSRPNSGRPLSACKNIRPTLSPRYLLPNSSRPGSSIVKKNREEYIMHEDDYIVLPRIIEPSIIPNIDLDNRSSQILPLEWFDDSEYEIHSPRQWLEMGDGKGGPTLAFSRFFTYPEQDALDWEWLPCDVLDYDGEKSSYLVKWHQNQQTKFVKRLNLIFDLEDRNFFYKRLEKAIKRRNFAETKKNYFDCINTKVEDSVIGPLPQQLRAAVLNKLGTLSTKGYSIVDECYQEMTQDYVFSMKKATYDHNFSTFSDLEIEEPPPAAKKFARIALEKSGVIKNDDNEELFNQVANGSKNLSTQLFTANANFQKTIIMVLGVMPQLFPLDERFFKKKISFPVDFFTFKEKLTVNCELIQARLSNEWPQKISKIIEKNLSKLFNFEEKNIKVFKNSRCNSFLLLITMIMETHLKGFVLQGLISFLKLFRFAVDKVISKRKVVNSKIVCSSAVSLNGKSYTVTPPKEINIPLLFIVFIRTSNKKIISEPSFLEIDTCLTTLFRAPQTSTRKNIPSMEVFIMKKIFTSENNYKYINTLQENDSLLFDGQQAILSLIRPRYNKIEKIIKLYSEFTILLKEEIDEAPLDDLEADISIFEEPLRLYNNFLEKIKSTTIDMIHIYPFAVDCTSVKKILTDQATKKLKMVESKILNLLKVTAKFFIESYEDVFEKILVDPGADAEQWKNLSHAIDICYEEVENFQLQIEDLKSMWDLMSKYRITMDDEISQLYWKAYSWPPKIENELKRARRRLDDSKSQIRSQLEVDRIHTINSVDAYEKEICVYEDINTLNNAAEVYEQIQNLRIRLDKIIELIRGINFREELIGDPIFHVDRSLKLLENFEIFEKLWQTADEMIKTIEFWINSFFLDLKAEEMVEKMETWSKVYVKLTPLLAGNIEPQIVLNQLKSNLDSFSRYTNLLIALLNPALREKHWNQISSIVGISLQDVQGLRLKELMALDLELVQDIVGDISKDASNDLKLDTSLEAMKQALSIHEFVVELFYDEFKVISNIPDAIEKFQDSLMQCESLLLEARASSLTVRINNWSKKLFKSQEILNSWNYIQNHFVEIYPLFQIPAYLEDMTKEDMEDFQIINKLMIMLSDIVSKNRRFITVILRSDLYEMMYSSVSRVDKLYFGVTKLINNLRIKFPRFYFLTTSEVIQILSIMPNVHNINNHISKLFEFVFKVITTAPEEDVSSLSTTSFDLPQPSTKKIGRTFSRLSTRMNSLYKERNVTLVNNNLAREVIEVVELGYIYSIASFDGEIVNLCEKVKITQRVDEWLIQLESQIKYTLWVNLTGMLSKIESFEISEYLNFVPLQICYLVQYLCWTKRVAEYIKDQKEYIGKEVKKFLHKNHDVLLNKCLINNSQRLSVRNSVETLLSVNSFFMETFDGFLSCDIPTVNEMEWKRVLKYHFEENIIYTRIASTSVPYDFEYYGTRPRLVVTSATNKAFGSLSDILFNSQSPAILGPDLMQKKETLQEFATCFGRKMVTLCCSEVMDLSFLSNSLSGILSTGSFLYFESIHKASESILSIISQHIGAIQHKKLMAIKARQGTFQFNGRDFPSNSFCAFFVSSFHYQWENLPKNFQRSFRITSMLLPDLAILTETSLAAKGFIFGKKIGKRFSHFMKFLLPEIGKLGNFEIGVISFKEIFNKASKLNKHFQPTNEMKYFAESLESFFLLQLPSNQLSYVKTLIRDIFGVTNSLTPDAPFTNSIIVAAQRFKMSTPTPFITKISEIYQCLKYNSTTALIGKSMSGKSSMMKVLELAINLEYNNLNNNNGFKLFHCYPNATEKNNLSGYLKDGVWVDGVITKLLRTATKYSLSCEKKSEENFLSSCVIIDGCFDASEMEKMLNNQNAHGSSIPLNSGEHIIVPHSLRFVIETESLTQWSPQNVSNCQLIFVEDILESTHIFLKQLNTFPENLQVHLEYLKLIHDIVFTPCINFTSQQSFQLINCQNTKINNVCKLILSLYFDFHDEGYARLMVNEQHQWILATFLFSIFWVVGAYVATEERKKFDLFVRSTVFNKLVPELEKKMNFPAGELANSVKVPTNATVYDFYFDNKLLSWEKWSKRNKNANNENEIVFIDDLIRIPFFVKLIMKQGLLPLICGCSGSGKTTNAYQAFTTLQTLHGHPILLNISGLSQYSVFTKKVEQELPIKRNKTIGLSNGKNLTILVDDLSKDSFETIPELWEIWRMWSETGGWYIGNELNNVENVKFGVVYNHSSRNFGKSKYLRFLKQFMILTMADDNRSKIQCIMNSWMSGCPPFKGPCNSKNFVECIVKSTMLVHEKICKELVKLPTNPHYVFTMRDILLCLKAVASVKTVTSDTTFFLQNWIYGVTRIYGDRMSNETDKIFLDSTISSVLGDIFNFGASELLDTERPLMSSYFCSPFVIKGKNLLAEGAMSSSLKSFKLTMDYFRISWNCGVDKASEITFSQMSEVGHYDGQLTALKIHYMLKSTNQAVLVGSDYQDRALITRLLCAASKTAFCLLESSNNKSIDVKTQWIEFLSRCFIKALELWKPIVIFINLDDLTYDFQLEDVNAILKWGWVRERSSELIHLADLTDGIRANLISMNWTEDSSSIDQLSQIFTECKFVRLVLSVDGNVDEEKWWKILKSIPGIKPSSIIWLDQWKKETISYFCSLIFTKVHDWMTDFFYFIFENAMHLPGKEKDYSGTSIEYFPCAFKNSISIYTKLFNRMYFELDSKLKKATTTLAASEKLFEGIMKIENEFKLWDSQLQETISTTHAYLKRMEVERELLDHTNVDIQIDEDNLSRLSDEIKQLQKAYTEEVERSLPALSGASKSVDTVKKSDIYELKSLVNPPKGILLVMEALCLLFKVDTKPESVWENAKRLLSETKFVHNVTNFDKESLTYPMMHRISIITSHADFGVKELSNISRAVGSLAAWIVALEKYYASLNLFEPKKKQIIDINTKIIQLRKESEKKYEKKVSTTASLLQMKSAFDSIVKHKENVHKSFRECEIKYLATQEILKVLISCKRRWKRQLDDLKVQRGLLEVNCVIMSCYISFLGPYSAFIRKKAIIEWEDWLSSKNLSFSKFASLSEFYLNCKDLFLINEVQPDIYSLDNALISMLSDEITLLCDSNDNIQNWILVLEREHHPIVLSTNDPKWVETLLSAMRKEVTVVLTLYTQDTDNALIEVIKNYQAARRSNTTTLDTDGEFIEVHKGFKLYLVAVSPINNISKSLLRYCLPVNANLTYEAVNSILLDAALSSCAVGLREQRKHLKIDSMNRENRILVLDNRGMDFICQMKEEELIGGDLYRSVIENEEQYLATVSNLNTSKKNEKEKETELNLYSKISTFAAKIFKILTTMSKVPMYFVSLQSFLLVYKKLLQDLSHTETDVFFKNFLRSVYLQYVSGFKGTDQLYFTFKIAHEFQCLEFCATSDTVNGNSVSNPASNSTFEVKSSKRLTAADNFKVLPSHWYFFLNEEVDPTVNCFKKWHIDEFPTNPSPHYIRKKSWELILKLSKLPEFSKFAMEFVRFSNKATTPPTEACWEDVYRALDPCTTKFPDRWEMQLSKFERLLVIKCFRPDNISRCFEDYIKSAIGDQYLDAKLNLMPPTCFKPSGHCIPTILFTSINDDTMADLKRLVAAKHSKTSLIILSIGLDKSEKIFETFYEAVSKGRWLVIQDCHKDAPIINEFDSLLRKSEKNTTKVAVNPNFRLWLISKPTNEFAISLYSNSNKIFIDNESSIRRILENLFPIVEENLAPHEFNSNGTYRKLLLKLLYFHLMLMRRIIYSPESVIIGHEVQQEDFILSIKQLRQCFREYGNSVVEKDFCKKYFQIYGELSYGEKAIDYWDKRLMQNLFNESINIDWGTSSVFLMQLKKILEFMNKNEINLIHTEINKTELEIDPENFGLHSSSNLIKERLRSKALLKASLIFNHKLVLFKDEKFNFAKITDVTNVLENICIKLAAIVENSIFNNDLSFLMQLMEENFQNSIHVQNNKRYLDNVLFDNIVLYKKILIKLKKKFSKIIITLRGSYTLSSKDLKFVHEILENKFPSIYEKSNIFFKSNQNFKSWIENFYARLNFIKDWYNSRFGFSNSIFKGLISYDITLLFHPQAFFNGIFKIYFSLLIILAVILDFILNSRETIEEVEIESMFLSMKQTSPPERGYYIHGLYLSNACWDFSRNVIKDIKTNELHTYISCIWIQPIMRHSSEDHMHNQLKTNSGSQNASGAKHQAASNIKRNWQKYRCPIFLHKPPTQYLYSCVTTDGPKTAHEYSLSNYSPQTQFIAFLDVASDTIIPTETNEPKFSGIPVDLQYQKELRAKVANLLKWNSDNFPGSQPVSFTKEHLTKLENEDYFVTEKSDGLRYLMMLMTTPKGPAAFMIDRKNVFHYVQMYFPVPNGHGKFHNETILDGELVVDTEGDKKLLRYLVFDLISVGGVSIAQRSFSTRLGILQQDIIKPHQIFLEKHPEIMEKQKFFIEMKTQERSYGLTKVLESVPHLKHVNDGLIFTPVRLPYFPGTCQNLMKWKPAELNTIDFKIKVIRDNNNKPSYQLYTCSNSTHKFHEFLTLETELLEKWRNSSPEGKIGEFCYDKNWHTIVWEVGYAPSTKPGGWKFLRFRDDKDTANDESVMKRIWESIVDGVTKEQLLASVDKIRANWKARERSGALGSIHEGCSTASLDNSLLLSPTSLTLGIPPATPVLEATIDPIVSSNNGLSNEKGLTKQLLDTQKSSEDSEKHSVVKLPEAAEKKLASCRTISENQQLEGTAITALSDANANKTPSNFSNVSFTEEPKEDIGNISESEDYKDAGSSPSEIEEIEEDGGYIPTILNTSILPIEDKNDNIATNHALTQKLLLPDDERSLSMENDIGNLEGKNLKTEKIDTPPSPNKIVNEEKEIFGSNSFSYRIHLSKTSTFNSESKVNLINNSMDPSSPTVQNKFQLISSPSKSNLSSNNANSMLTRDETLKIIVKERDNDDYDEVDSSSVNEAFQPASNHKRKFEEIIPIDKKSSFVFPYATTSERREEEYNVSNDKFLLLNEGKNLSANSNEVLSRKISVPKVSDSNALSTEEKCKTEEVNTERKKKKIKKEKNKAKKELIAAENYSDDSGSLEVKDSTNLEKHNRKLSAEERKVVEGKKNVKDKTVEMKFVEGNQQSPQSIPYQQISQIVQNQKQLPQMQNTSMLQQNVQTQLKKPVIGTTPLIPCDDFNKQDILHSFNSSLSSNSNSATLPTSNPCSAPTLPPQPIVANQIPQQKNSPFNCSLPSNIPALPLYQQQQQTQQHHRRTSPKIVSTTSLMLSHSENRTSPLSHTSTIISPQQPFKYQPITSTQQPQFKMHQDLSSAVSGQPSRPISGHLPQPFNQTSHIQSQQSSMHPSRHPQNSSPKFSNNSRRASQIYQQPVLQQQNSINKRLSTPSVNNVTSHPSSFPQYVSVNQGSSVAPEHHEYFPSPQPSRQLKYQTGGDVTEQHHVQAPSVYVPNTHIRKASFDNKLRHGSISIIPNSPDGGGRRNSAVDQSRLLDPNRREEYHNNQSRSMQSQQMQNQMVHSSSNLNRRNSFQNNEPMRNLTVPPTSSSPFQHYGSGASSHLMPQLPLQQHNSQKQYHQEQYQSTLNSYSTYGSNDNRSNTPPGLKSVAQGGQHLLKQPVNAKNNEYRSVVHIPINSNITSSSVTTVVKESVKRDSPYWSIVLSNDLSNRSEVDGKKRKIL</sequence>
<dbReference type="InterPro" id="IPR024743">
    <property type="entry name" value="Dynein_HC_stalk"/>
</dbReference>
<name>A0AAD5XX28_9FUNG</name>
<evidence type="ECO:0000259" key="16">
    <source>
        <dbReference type="Pfam" id="PF12777"/>
    </source>
</evidence>
<evidence type="ECO:0000256" key="1">
    <source>
        <dbReference type="ARBA" id="ARBA00004430"/>
    </source>
</evidence>
<keyword evidence="9" id="KW-0175">Coiled coil</keyword>
<evidence type="ECO:0000256" key="6">
    <source>
        <dbReference type="ARBA" id="ARBA00023042"/>
    </source>
</evidence>
<proteinExistence type="inferred from homology"/>
<evidence type="ECO:0000259" key="14">
    <source>
        <dbReference type="Pfam" id="PF08393"/>
    </source>
</evidence>
<feature type="domain" description="Dynein heavy chain 3 AAA+ lid" evidence="19">
    <location>
        <begin position="2752"/>
        <end position="2840"/>
    </location>
</feature>
<dbReference type="Gene3D" id="1.10.8.720">
    <property type="entry name" value="Region D6 of dynein motor"/>
    <property type="match status" value="1"/>
</dbReference>
<dbReference type="SUPFAM" id="SSF56091">
    <property type="entry name" value="DNA ligase/mRNA capping enzyme, catalytic domain"/>
    <property type="match status" value="1"/>
</dbReference>
<feature type="domain" description="Dynein heavy chain linker" evidence="14">
    <location>
        <begin position="1314"/>
        <end position="1766"/>
    </location>
</feature>
<feature type="region of interest" description="Disordered" evidence="10">
    <location>
        <begin position="5209"/>
        <end position="5248"/>
    </location>
</feature>
<evidence type="ECO:0000313" key="22">
    <source>
        <dbReference type="EMBL" id="KAJ3222905.1"/>
    </source>
</evidence>
<dbReference type="SUPFAM" id="SSF50249">
    <property type="entry name" value="Nucleic acid-binding proteins"/>
    <property type="match status" value="1"/>
</dbReference>
<feature type="domain" description="mRNA capping enzyme C-terminal" evidence="13">
    <location>
        <begin position="4966"/>
        <end position="5082"/>
    </location>
</feature>
<evidence type="ECO:0000313" key="23">
    <source>
        <dbReference type="Proteomes" id="UP001211065"/>
    </source>
</evidence>
<feature type="compositionally biased region" description="Polar residues" evidence="10">
    <location>
        <begin position="6045"/>
        <end position="6059"/>
    </location>
</feature>
<evidence type="ECO:0000256" key="2">
    <source>
        <dbReference type="ARBA" id="ARBA00008887"/>
    </source>
</evidence>
<feature type="region of interest" description="Disordered" evidence="10">
    <location>
        <begin position="5652"/>
        <end position="5679"/>
    </location>
</feature>
<evidence type="ECO:0000259" key="11">
    <source>
        <dbReference type="Pfam" id="PF01331"/>
    </source>
</evidence>
<dbReference type="Gene3D" id="3.10.490.20">
    <property type="match status" value="1"/>
</dbReference>
<gene>
    <name evidence="22" type="primary">DNAH1_2</name>
    <name evidence="22" type="ORF">HK099_001757</name>
</gene>
<feature type="domain" description="Dynein heavy chain C-terminal" evidence="21">
    <location>
        <begin position="4421"/>
        <end position="4648"/>
    </location>
</feature>
<dbReference type="PANTHER" id="PTHR45703:SF36">
    <property type="entry name" value="DYNEIN HEAVY CHAIN, CYTOPLASMIC"/>
    <property type="match status" value="1"/>
</dbReference>
<dbReference type="InterPro" id="IPR041228">
    <property type="entry name" value="Dynein_C"/>
</dbReference>
<feature type="region of interest" description="Disordered" evidence="10">
    <location>
        <begin position="6045"/>
        <end position="6066"/>
    </location>
</feature>
<evidence type="ECO:0000256" key="3">
    <source>
        <dbReference type="ARBA" id="ARBA00011655"/>
    </source>
</evidence>
<dbReference type="InterPro" id="IPR043157">
    <property type="entry name" value="Dynein_AAA1S"/>
</dbReference>
<dbReference type="InterPro" id="IPR026983">
    <property type="entry name" value="DHC"/>
</dbReference>
<dbReference type="InterPro" id="IPR041466">
    <property type="entry name" value="Dynein_AAA5_ext"/>
</dbReference>
<dbReference type="InterPro" id="IPR041658">
    <property type="entry name" value="AAA_lid_11"/>
</dbReference>
<dbReference type="Pfam" id="PF12774">
    <property type="entry name" value="AAA_6"/>
    <property type="match status" value="1"/>
</dbReference>
<feature type="domain" description="Dynein heavy chain AAA 5 extension" evidence="18">
    <location>
        <begin position="2408"/>
        <end position="2542"/>
    </location>
</feature>
<dbReference type="Pfam" id="PF03028">
    <property type="entry name" value="Dynein_heavy"/>
    <property type="match status" value="1"/>
</dbReference>
<feature type="coiled-coil region" evidence="9">
    <location>
        <begin position="5509"/>
        <end position="5571"/>
    </location>
</feature>
<dbReference type="Pfam" id="PF12775">
    <property type="entry name" value="AAA_7"/>
    <property type="match status" value="1"/>
</dbReference>
<evidence type="ECO:0000256" key="5">
    <source>
        <dbReference type="ARBA" id="ARBA00022664"/>
    </source>
</evidence>
<dbReference type="Gene3D" id="1.10.472.130">
    <property type="match status" value="1"/>
</dbReference>
<dbReference type="InterPro" id="IPR001339">
    <property type="entry name" value="mRNA_cap_enzyme_adenylation"/>
</dbReference>
<dbReference type="InterPro" id="IPR042222">
    <property type="entry name" value="Dynein_2_N"/>
</dbReference>
<reference evidence="22" key="1">
    <citation type="submission" date="2020-05" db="EMBL/GenBank/DDBJ databases">
        <title>Phylogenomic resolution of chytrid fungi.</title>
        <authorList>
            <person name="Stajich J.E."/>
            <person name="Amses K."/>
            <person name="Simmons R."/>
            <person name="Seto K."/>
            <person name="Myers J."/>
            <person name="Bonds A."/>
            <person name="Quandt C.A."/>
            <person name="Barry K."/>
            <person name="Liu P."/>
            <person name="Grigoriev I."/>
            <person name="Longcore J.E."/>
            <person name="James T.Y."/>
        </authorList>
    </citation>
    <scope>NUCLEOTIDE SEQUENCE</scope>
    <source>
        <strain evidence="22">JEL0476</strain>
    </source>
</reference>
<feature type="compositionally biased region" description="Polar residues" evidence="10">
    <location>
        <begin position="5983"/>
        <end position="6008"/>
    </location>
</feature>
<organism evidence="22 23">
    <name type="scientific">Clydaea vesicula</name>
    <dbReference type="NCBI Taxonomy" id="447962"/>
    <lineage>
        <taxon>Eukaryota</taxon>
        <taxon>Fungi</taxon>
        <taxon>Fungi incertae sedis</taxon>
        <taxon>Chytridiomycota</taxon>
        <taxon>Chytridiomycota incertae sedis</taxon>
        <taxon>Chytridiomycetes</taxon>
        <taxon>Lobulomycetales</taxon>
        <taxon>Lobulomycetaceae</taxon>
        <taxon>Clydaea</taxon>
    </lineage>
</organism>
<feature type="compositionally biased region" description="Polar residues" evidence="10">
    <location>
        <begin position="5791"/>
        <end position="5823"/>
    </location>
</feature>
<evidence type="ECO:0000259" key="21">
    <source>
        <dbReference type="Pfam" id="PF18199"/>
    </source>
</evidence>
<dbReference type="Gene3D" id="1.20.58.1120">
    <property type="match status" value="1"/>
</dbReference>
<feature type="domain" description="Dynein heavy chain coiled coil stalk" evidence="16">
    <location>
        <begin position="3237"/>
        <end position="3508"/>
    </location>
</feature>
<dbReference type="PANTHER" id="PTHR45703">
    <property type="entry name" value="DYNEIN HEAVY CHAIN"/>
    <property type="match status" value="1"/>
</dbReference>
<keyword evidence="5" id="KW-0507">mRNA processing</keyword>
<dbReference type="GO" id="GO:0030286">
    <property type="term" value="C:dynein complex"/>
    <property type="evidence" value="ECO:0007669"/>
    <property type="project" value="InterPro"/>
</dbReference>
<feature type="region of interest" description="Disordered" evidence="10">
    <location>
        <begin position="5868"/>
        <end position="5889"/>
    </location>
</feature>
<evidence type="ECO:0000259" key="19">
    <source>
        <dbReference type="Pfam" id="PF17857"/>
    </source>
</evidence>
<dbReference type="EC" id="2.7.7.50" evidence="4"/>
<dbReference type="InterPro" id="IPR013846">
    <property type="entry name" value="mRNA_cap_enzyme_C"/>
</dbReference>
<feature type="compositionally biased region" description="Polar residues" evidence="10">
    <location>
        <begin position="5730"/>
        <end position="5782"/>
    </location>
</feature>
<dbReference type="Pfam" id="PF12777">
    <property type="entry name" value="MT"/>
    <property type="match status" value="1"/>
</dbReference>
<feature type="region of interest" description="Disordered" evidence="10">
    <location>
        <begin position="5926"/>
        <end position="6020"/>
    </location>
</feature>
<dbReference type="Gene3D" id="3.30.470.30">
    <property type="entry name" value="DNA ligase/mRNA capping enzyme"/>
    <property type="match status" value="1"/>
</dbReference>
<dbReference type="InterPro" id="IPR012340">
    <property type="entry name" value="NA-bd_OB-fold"/>
</dbReference>
<dbReference type="InterPro" id="IPR042228">
    <property type="entry name" value="Dynein_linker_3"/>
</dbReference>
<feature type="region of interest" description="Disordered" evidence="10">
    <location>
        <begin position="5730"/>
        <end position="5823"/>
    </location>
</feature>
<evidence type="ECO:0000256" key="8">
    <source>
        <dbReference type="ARBA" id="ARBA00023273"/>
    </source>
</evidence>
<dbReference type="GO" id="GO:0005930">
    <property type="term" value="C:axoneme"/>
    <property type="evidence" value="ECO:0007669"/>
    <property type="project" value="UniProtKB-SubCell"/>
</dbReference>
<evidence type="ECO:0000259" key="17">
    <source>
        <dbReference type="Pfam" id="PF12781"/>
    </source>
</evidence>
<evidence type="ECO:0000256" key="7">
    <source>
        <dbReference type="ARBA" id="ARBA00023069"/>
    </source>
</evidence>